<dbReference type="PANTHER" id="PTHR35802:SF1">
    <property type="entry name" value="PROTEASE SYNTHASE AND SPORULATION PROTEIN PAI 2"/>
    <property type="match status" value="1"/>
</dbReference>
<dbReference type="AlphaFoldDB" id="A0A7D3VVX4"/>
<keyword evidence="2" id="KW-1185">Reference proteome</keyword>
<dbReference type="Proteomes" id="UP000501240">
    <property type="component" value="Chromosome"/>
</dbReference>
<protein>
    <submittedName>
        <fullName evidence="1">FMN-binding negative transcriptional regulator</fullName>
    </submittedName>
</protein>
<dbReference type="PIRSF" id="PIRSF010372">
    <property type="entry name" value="PaiB"/>
    <property type="match status" value="1"/>
</dbReference>
<proteinExistence type="predicted"/>
<dbReference type="InterPro" id="IPR007396">
    <property type="entry name" value="TR_PAI2-type"/>
</dbReference>
<name>A0A7D3VVX4_ACTVE</name>
<dbReference type="InterPro" id="IPR012349">
    <property type="entry name" value="Split_barrel_FMN-bd"/>
</dbReference>
<dbReference type="SUPFAM" id="SSF50475">
    <property type="entry name" value="FMN-binding split barrel"/>
    <property type="match status" value="1"/>
</dbReference>
<accession>A0A7D3VVX4</accession>
<evidence type="ECO:0000313" key="1">
    <source>
        <dbReference type="EMBL" id="QKG20351.1"/>
    </source>
</evidence>
<gene>
    <name evidence="1" type="ORF">ACTIVE_1989</name>
</gene>
<dbReference type="Gene3D" id="2.30.110.10">
    <property type="entry name" value="Electron Transport, Fmn-binding Protein, Chain A"/>
    <property type="match status" value="1"/>
</dbReference>
<organism evidence="1 2">
    <name type="scientific">Actinomadura verrucosospora</name>
    <dbReference type="NCBI Taxonomy" id="46165"/>
    <lineage>
        <taxon>Bacteria</taxon>
        <taxon>Bacillati</taxon>
        <taxon>Actinomycetota</taxon>
        <taxon>Actinomycetes</taxon>
        <taxon>Streptosporangiales</taxon>
        <taxon>Thermomonosporaceae</taxon>
        <taxon>Actinomadura</taxon>
    </lineage>
</organism>
<dbReference type="PANTHER" id="PTHR35802">
    <property type="entry name" value="PROTEASE SYNTHASE AND SPORULATION PROTEIN PAI 2"/>
    <property type="match status" value="1"/>
</dbReference>
<sequence>MYIPAHFSAGDAEVRALLDGCGAADLVTSTPRGLVATFLPVLYDPDAGEHGALLAHVARNNDQWKEPAQGESLVVVHGPDAYVTPSWYASKAEHGRVVPTWNYLTAHVYGRLVVHDDPAWLESLVRRLTDKHEAGRPDAWSVDDAPPEYIAGQLRAIVGLELVITRIEAKAKLSQNRPGADRDGVAAGYLADGDPAMAEAVRAAAGRAAAGPEAPGR</sequence>
<dbReference type="Pfam" id="PF04299">
    <property type="entry name" value="FMN_bind_2"/>
    <property type="match status" value="1"/>
</dbReference>
<dbReference type="RefSeq" id="WP_173094782.1">
    <property type="nucleotide sequence ID" value="NZ_CP053892.1"/>
</dbReference>
<evidence type="ECO:0000313" key="2">
    <source>
        <dbReference type="Proteomes" id="UP000501240"/>
    </source>
</evidence>
<reference evidence="1 2" key="1">
    <citation type="submission" date="2020-05" db="EMBL/GenBank/DDBJ databases">
        <title>Actinomadura verrucosospora NRRL-B18236 (PFL_A860) Genome sequencing and assembly.</title>
        <authorList>
            <person name="Samborskyy M."/>
        </authorList>
    </citation>
    <scope>NUCLEOTIDE SEQUENCE [LARGE SCALE GENOMIC DNA]</scope>
    <source>
        <strain evidence="1 2">NRRL:B18236</strain>
    </source>
</reference>
<dbReference type="EMBL" id="CP053892">
    <property type="protein sequence ID" value="QKG20351.1"/>
    <property type="molecule type" value="Genomic_DNA"/>
</dbReference>